<dbReference type="GO" id="GO:0009307">
    <property type="term" value="P:DNA restriction-modification system"/>
    <property type="evidence" value="ECO:0007669"/>
    <property type="project" value="UniProtKB-KW"/>
</dbReference>
<keyword evidence="5" id="KW-0255">Endonuclease</keyword>
<keyword evidence="5" id="KW-0378">Hydrolase</keyword>
<dbReference type="KEGG" id="des:DSOUD_3340"/>
<dbReference type="PANTHER" id="PTHR30408">
    <property type="entry name" value="TYPE-1 RESTRICTION ENZYME ECOKI SPECIFICITY PROTEIN"/>
    <property type="match status" value="1"/>
</dbReference>
<keyword evidence="6" id="KW-1185">Reference proteome</keyword>
<dbReference type="GO" id="GO:0004519">
    <property type="term" value="F:endonuclease activity"/>
    <property type="evidence" value="ECO:0007669"/>
    <property type="project" value="UniProtKB-KW"/>
</dbReference>
<name>A0A0M4D9B8_9BACT</name>
<keyword evidence="2" id="KW-0680">Restriction system</keyword>
<proteinExistence type="inferred from homology"/>
<evidence type="ECO:0000313" key="6">
    <source>
        <dbReference type="Proteomes" id="UP000057158"/>
    </source>
</evidence>
<comment type="similarity">
    <text evidence="1">Belongs to the type-I restriction system S methylase family.</text>
</comment>
<dbReference type="InterPro" id="IPR044946">
    <property type="entry name" value="Restrct_endonuc_typeI_TRD_sf"/>
</dbReference>
<dbReference type="Proteomes" id="UP000057158">
    <property type="component" value="Chromosome"/>
</dbReference>
<organism evidence="5 6">
    <name type="scientific">Desulfuromonas soudanensis</name>
    <dbReference type="NCBI Taxonomy" id="1603606"/>
    <lineage>
        <taxon>Bacteria</taxon>
        <taxon>Pseudomonadati</taxon>
        <taxon>Thermodesulfobacteriota</taxon>
        <taxon>Desulfuromonadia</taxon>
        <taxon>Desulfuromonadales</taxon>
        <taxon>Desulfuromonadaceae</taxon>
        <taxon>Desulfuromonas</taxon>
    </lineage>
</organism>
<dbReference type="AlphaFoldDB" id="A0A0M4D9B8"/>
<evidence type="ECO:0000256" key="3">
    <source>
        <dbReference type="ARBA" id="ARBA00023125"/>
    </source>
</evidence>
<evidence type="ECO:0000256" key="1">
    <source>
        <dbReference type="ARBA" id="ARBA00010923"/>
    </source>
</evidence>
<evidence type="ECO:0000313" key="5">
    <source>
        <dbReference type="EMBL" id="ALC18060.1"/>
    </source>
</evidence>
<dbReference type="SUPFAM" id="SSF116734">
    <property type="entry name" value="DNA methylase specificity domain"/>
    <property type="match status" value="2"/>
</dbReference>
<dbReference type="REBASE" id="125787">
    <property type="entry name" value="DspWTLORF3343P"/>
</dbReference>
<protein>
    <submittedName>
        <fullName evidence="5">Restriction endonuclease S subunit</fullName>
    </submittedName>
</protein>
<dbReference type="Gene3D" id="3.90.220.20">
    <property type="entry name" value="DNA methylase specificity domains"/>
    <property type="match status" value="2"/>
</dbReference>
<sequence>MVNEHVYIFRSNEMYSQKFLYYLIRSEYVQFQIKDLAYRKKGQPGLNADHLKLLKIPFFGPTEQKEFLRDIWKLESEIECLLKLKEEPRKIINNAFSTHFKINLDEMLSNDNTSILPISFRSISKYNSGLRCSLRWNKMQYLQSILYSEIDCIETLGHFINSTKNGWSPLSMEGGEGIPVLGQEHITTNAILKIEPSKTTEQNCNNIEDFFIQKDDFFVSRGNTVDLVGLASIVCEEVEEDVIYPDLYIKVEFDESRVNKEYIAYLFNSFIGRLYFKYVAKGKNQTMVKVSSSELLNFRVPLPEITEQTKIVKTIKYLLDEHKEIDRQIKEKQQSINRIIKEAIMPDQKNA</sequence>
<reference evidence="5 6" key="1">
    <citation type="submission" date="2015-07" db="EMBL/GenBank/DDBJ databases">
        <title>Isolation and Genomic Characterization of a Novel Halophilic Metal-Reducing Deltaproteobacterium from the Deep Subsurface.</title>
        <authorList>
            <person name="Badalamenti J.P."/>
            <person name="Summers Z.M."/>
            <person name="Gralnick J.A."/>
            <person name="Bond D.R."/>
        </authorList>
    </citation>
    <scope>NUCLEOTIDE SEQUENCE [LARGE SCALE GENOMIC DNA]</scope>
    <source>
        <strain evidence="5 6">WTL</strain>
    </source>
</reference>
<evidence type="ECO:0000259" key="4">
    <source>
        <dbReference type="Pfam" id="PF01420"/>
    </source>
</evidence>
<dbReference type="EMBL" id="CP010802">
    <property type="protein sequence ID" value="ALC18060.1"/>
    <property type="molecule type" value="Genomic_DNA"/>
</dbReference>
<dbReference type="InterPro" id="IPR052021">
    <property type="entry name" value="Type-I_RS_S_subunit"/>
</dbReference>
<dbReference type="STRING" id="1603606.DSOUD_3340"/>
<gene>
    <name evidence="5" type="ORF">DSOUD_3340</name>
</gene>
<dbReference type="Pfam" id="PF01420">
    <property type="entry name" value="Methylase_S"/>
    <property type="match status" value="1"/>
</dbReference>
<accession>A0A0M4D9B8</accession>
<dbReference type="GO" id="GO:0003677">
    <property type="term" value="F:DNA binding"/>
    <property type="evidence" value="ECO:0007669"/>
    <property type="project" value="UniProtKB-KW"/>
</dbReference>
<keyword evidence="3" id="KW-0238">DNA-binding</keyword>
<dbReference type="PANTHER" id="PTHR30408:SF12">
    <property type="entry name" value="TYPE I RESTRICTION ENZYME MJAVIII SPECIFICITY SUBUNIT"/>
    <property type="match status" value="1"/>
</dbReference>
<keyword evidence="5" id="KW-0540">Nuclease</keyword>
<dbReference type="InterPro" id="IPR000055">
    <property type="entry name" value="Restrct_endonuc_typeI_TRD"/>
</dbReference>
<evidence type="ECO:0000256" key="2">
    <source>
        <dbReference type="ARBA" id="ARBA00022747"/>
    </source>
</evidence>
<feature type="domain" description="Type I restriction modification DNA specificity" evidence="4">
    <location>
        <begin position="173"/>
        <end position="331"/>
    </location>
</feature>
<dbReference type="PATRIC" id="fig|1603606.3.peg.3596"/>